<evidence type="ECO:0000256" key="4">
    <source>
        <dbReference type="ARBA" id="ARBA00023315"/>
    </source>
</evidence>
<dbReference type="UniPathway" id="UPA00538">
    <property type="reaction ID" value="UER00592"/>
</dbReference>
<keyword evidence="4 5" id="KW-0012">Acyltransferase</keyword>
<sequence length="259" mass="28185">MSRSRLLHLHLGRTTYVAAAALQRSLVSAHLAHKCQSTSTRSPTSLQTLTPSNPPDPTVITSEFHPPVYTLGRRESRTPLTPERESYLRVRGSELRYTPRGGLTTFHGPGQLTAYVIADLRHHGLTPRCYVRTLERALVTTCAQWGIRAFTTEDTGAWTSEDRKIGAVGVHMRRFVSSFGVGLNVSTDLWWFNRIIACGLEGKGATSFVREGVVGVGVEEVGDSFVKALAESLGCATIGKKSREDIPPDLLVGGVGEVS</sequence>
<dbReference type="Gene3D" id="3.30.930.10">
    <property type="entry name" value="Bira Bifunctional Protein, Domain 2"/>
    <property type="match status" value="1"/>
</dbReference>
<evidence type="ECO:0000256" key="7">
    <source>
        <dbReference type="PIRSR" id="PIRSR016262-2"/>
    </source>
</evidence>
<evidence type="ECO:0000256" key="2">
    <source>
        <dbReference type="ARBA" id="ARBA00007907"/>
    </source>
</evidence>
<comment type="function">
    <text evidence="5">Catalyzes the transfer of endogenously produced octanoic acid from octanoyl-acyl-carrier-protein onto the lipoyl domains of lipoate-dependent enzymes. Lipoyl-ACP can also act as a substrate although octanoyl-ACP is likely to be the physiological substrate.</text>
</comment>
<evidence type="ECO:0000259" key="10">
    <source>
        <dbReference type="PROSITE" id="PS51733"/>
    </source>
</evidence>
<evidence type="ECO:0000313" key="12">
    <source>
        <dbReference type="Proteomes" id="UP000246991"/>
    </source>
</evidence>
<dbReference type="OrthoDB" id="19908at2759"/>
<proteinExistence type="inferred from homology"/>
<evidence type="ECO:0000256" key="1">
    <source>
        <dbReference type="ARBA" id="ARBA00004821"/>
    </source>
</evidence>
<name>A0A317SHP9_9PEZI</name>
<dbReference type="Proteomes" id="UP000246991">
    <property type="component" value="Unassembled WGS sequence"/>
</dbReference>
<dbReference type="InterPro" id="IPR045864">
    <property type="entry name" value="aa-tRNA-synth_II/BPL/LPL"/>
</dbReference>
<dbReference type="InterPro" id="IPR004143">
    <property type="entry name" value="BPL_LPL_catalytic"/>
</dbReference>
<dbReference type="GO" id="GO:0009249">
    <property type="term" value="P:protein lipoylation"/>
    <property type="evidence" value="ECO:0007669"/>
    <property type="project" value="InterPro"/>
</dbReference>
<reference evidence="11 12" key="1">
    <citation type="submission" date="2018-03" db="EMBL/GenBank/DDBJ databases">
        <title>Genomes of Pezizomycetes fungi and the evolution of truffles.</title>
        <authorList>
            <person name="Murat C."/>
            <person name="Payen T."/>
            <person name="Noel B."/>
            <person name="Kuo A."/>
            <person name="Martin F.M."/>
        </authorList>
    </citation>
    <scope>NUCLEOTIDE SEQUENCE [LARGE SCALE GENOMIC DNA]</scope>
    <source>
        <strain evidence="11">091103-1</strain>
    </source>
</reference>
<dbReference type="PROSITE" id="PS51733">
    <property type="entry name" value="BPL_LPL_CATALYTIC"/>
    <property type="match status" value="1"/>
</dbReference>
<dbReference type="PANTHER" id="PTHR10993:SF7">
    <property type="entry name" value="LIPOYLTRANSFERASE 2, MITOCHONDRIAL-RELATED"/>
    <property type="match status" value="1"/>
</dbReference>
<organism evidence="11 12">
    <name type="scientific">Tuber magnatum</name>
    <name type="common">white Piedmont truffle</name>
    <dbReference type="NCBI Taxonomy" id="42249"/>
    <lineage>
        <taxon>Eukaryota</taxon>
        <taxon>Fungi</taxon>
        <taxon>Dikarya</taxon>
        <taxon>Ascomycota</taxon>
        <taxon>Pezizomycotina</taxon>
        <taxon>Pezizomycetes</taxon>
        <taxon>Pezizales</taxon>
        <taxon>Tuberaceae</taxon>
        <taxon>Tuber</taxon>
    </lineage>
</organism>
<feature type="compositionally biased region" description="Polar residues" evidence="9">
    <location>
        <begin position="37"/>
        <end position="51"/>
    </location>
</feature>
<keyword evidence="12" id="KW-1185">Reference proteome</keyword>
<dbReference type="EC" id="2.3.1.181" evidence="5"/>
<comment type="similarity">
    <text evidence="2 5">Belongs to the LipB family.</text>
</comment>
<dbReference type="InterPro" id="IPR000544">
    <property type="entry name" value="Octanoyltransferase"/>
</dbReference>
<evidence type="ECO:0000256" key="9">
    <source>
        <dbReference type="SAM" id="MobiDB-lite"/>
    </source>
</evidence>
<dbReference type="AlphaFoldDB" id="A0A317SHP9"/>
<feature type="binding site" evidence="7">
    <location>
        <begin position="167"/>
        <end position="169"/>
    </location>
    <ligand>
        <name>substrate</name>
    </ligand>
</feature>
<dbReference type="InterPro" id="IPR020605">
    <property type="entry name" value="Octanoyltransferase_CS"/>
</dbReference>
<protein>
    <recommendedName>
        <fullName evidence="5">Octanoyltransferase</fullName>
        <ecNumber evidence="5">2.3.1.181</ecNumber>
    </recommendedName>
</protein>
<feature type="active site" description="Acyl-thioester intermediate" evidence="6">
    <location>
        <position position="198"/>
    </location>
</feature>
<dbReference type="Pfam" id="PF21948">
    <property type="entry name" value="LplA-B_cat"/>
    <property type="match status" value="1"/>
</dbReference>
<dbReference type="SUPFAM" id="SSF55681">
    <property type="entry name" value="Class II aaRS and biotin synthetases"/>
    <property type="match status" value="1"/>
</dbReference>
<dbReference type="STRING" id="42249.A0A317SHP9"/>
<comment type="caution">
    <text evidence="11">The sequence shown here is derived from an EMBL/GenBank/DDBJ whole genome shotgun (WGS) entry which is preliminary data.</text>
</comment>
<dbReference type="GO" id="GO:0033819">
    <property type="term" value="F:lipoyl(octanoyl) transferase activity"/>
    <property type="evidence" value="ECO:0007669"/>
    <property type="project" value="UniProtKB-EC"/>
</dbReference>
<evidence type="ECO:0000256" key="8">
    <source>
        <dbReference type="PIRSR" id="PIRSR016262-3"/>
    </source>
</evidence>
<keyword evidence="3 5" id="KW-0808">Transferase</keyword>
<dbReference type="EMBL" id="PYWC01000091">
    <property type="protein sequence ID" value="PWW72956.1"/>
    <property type="molecule type" value="Genomic_DNA"/>
</dbReference>
<accession>A0A317SHP9</accession>
<evidence type="ECO:0000256" key="5">
    <source>
        <dbReference type="PIRNR" id="PIRNR016262"/>
    </source>
</evidence>
<dbReference type="NCBIfam" id="TIGR00214">
    <property type="entry name" value="lipB"/>
    <property type="match status" value="1"/>
</dbReference>
<comment type="pathway">
    <text evidence="1 5">Protein modification; protein lipoylation via endogenous pathway; protein N(6)-(lipoyl)lysine from octanoyl-[acyl-carrier-protein]: step 1/2.</text>
</comment>
<feature type="binding site" evidence="7">
    <location>
        <begin position="180"/>
        <end position="182"/>
    </location>
    <ligand>
        <name>substrate</name>
    </ligand>
</feature>
<evidence type="ECO:0000313" key="11">
    <source>
        <dbReference type="EMBL" id="PWW72956.1"/>
    </source>
</evidence>
<gene>
    <name evidence="11" type="ORF">C7212DRAFT_286360</name>
</gene>
<dbReference type="PANTHER" id="PTHR10993">
    <property type="entry name" value="OCTANOYLTRANSFERASE"/>
    <property type="match status" value="1"/>
</dbReference>
<dbReference type="PIRSF" id="PIRSF016262">
    <property type="entry name" value="LPLase"/>
    <property type="match status" value="1"/>
</dbReference>
<evidence type="ECO:0000256" key="3">
    <source>
        <dbReference type="ARBA" id="ARBA00022679"/>
    </source>
</evidence>
<feature type="domain" description="BPL/LPL catalytic" evidence="10">
    <location>
        <begin position="53"/>
        <end position="237"/>
    </location>
</feature>
<feature type="site" description="Lowers pKa of active site Cys" evidence="8">
    <location>
        <position position="164"/>
    </location>
</feature>
<comment type="catalytic activity">
    <reaction evidence="5">
        <text>octanoyl-[ACP] + L-lysyl-[protein] = N(6)-octanoyl-L-lysyl-[protein] + holo-[ACP] + H(+)</text>
        <dbReference type="Rhea" id="RHEA:17665"/>
        <dbReference type="Rhea" id="RHEA-COMP:9636"/>
        <dbReference type="Rhea" id="RHEA-COMP:9685"/>
        <dbReference type="Rhea" id="RHEA-COMP:9752"/>
        <dbReference type="Rhea" id="RHEA-COMP:9928"/>
        <dbReference type="ChEBI" id="CHEBI:15378"/>
        <dbReference type="ChEBI" id="CHEBI:29969"/>
        <dbReference type="ChEBI" id="CHEBI:64479"/>
        <dbReference type="ChEBI" id="CHEBI:78463"/>
        <dbReference type="ChEBI" id="CHEBI:78809"/>
        <dbReference type="EC" id="2.3.1.181"/>
    </reaction>
</comment>
<dbReference type="PROSITE" id="PS01313">
    <property type="entry name" value="LIPB"/>
    <property type="match status" value="1"/>
</dbReference>
<evidence type="ECO:0000256" key="6">
    <source>
        <dbReference type="PIRSR" id="PIRSR016262-1"/>
    </source>
</evidence>
<feature type="binding site" evidence="7">
    <location>
        <begin position="100"/>
        <end position="107"/>
    </location>
    <ligand>
        <name>substrate</name>
    </ligand>
</feature>
<feature type="region of interest" description="Disordered" evidence="9">
    <location>
        <begin position="37"/>
        <end position="64"/>
    </location>
</feature>